<keyword evidence="1" id="KW-0812">Transmembrane</keyword>
<keyword evidence="1" id="KW-1133">Transmembrane helix</keyword>
<accession>A0A0G0AZN1</accession>
<name>A0A0G0AZN1_9BACT</name>
<gene>
    <name evidence="2" type="ORF">UR21_C0003G0048</name>
</gene>
<dbReference type="AlphaFoldDB" id="A0A0G0AZN1"/>
<feature type="transmembrane region" description="Helical" evidence="1">
    <location>
        <begin position="82"/>
        <end position="104"/>
    </location>
</feature>
<evidence type="ECO:0000313" key="3">
    <source>
        <dbReference type="Proteomes" id="UP000034803"/>
    </source>
</evidence>
<reference evidence="2 3" key="1">
    <citation type="journal article" date="2015" name="Nature">
        <title>rRNA introns, odd ribosomes, and small enigmatic genomes across a large radiation of phyla.</title>
        <authorList>
            <person name="Brown C.T."/>
            <person name="Hug L.A."/>
            <person name="Thomas B.C."/>
            <person name="Sharon I."/>
            <person name="Castelle C.J."/>
            <person name="Singh A."/>
            <person name="Wilkins M.J."/>
            <person name="Williams K.H."/>
            <person name="Banfield J.F."/>
        </authorList>
    </citation>
    <scope>NUCLEOTIDE SEQUENCE [LARGE SCALE GENOMIC DNA]</scope>
</reference>
<feature type="transmembrane region" description="Helical" evidence="1">
    <location>
        <begin position="40"/>
        <end position="61"/>
    </location>
</feature>
<dbReference type="InterPro" id="IPR043993">
    <property type="entry name" value="T4SS_pilin"/>
</dbReference>
<protein>
    <submittedName>
        <fullName evidence="2">Uncharacterized protein</fullName>
    </submittedName>
</protein>
<comment type="caution">
    <text evidence="2">The sequence shown here is derived from an EMBL/GenBank/DDBJ whole genome shotgun (WGS) entry which is preliminary data.</text>
</comment>
<keyword evidence="1" id="KW-0472">Membrane</keyword>
<proteinExistence type="predicted"/>
<dbReference type="Pfam" id="PF18895">
    <property type="entry name" value="T4SS_pilin"/>
    <property type="match status" value="1"/>
</dbReference>
<dbReference type="Proteomes" id="UP000034803">
    <property type="component" value="Unassembled WGS sequence"/>
</dbReference>
<evidence type="ECO:0000256" key="1">
    <source>
        <dbReference type="SAM" id="Phobius"/>
    </source>
</evidence>
<sequence length="118" mass="12518">MNNLLTSLYITQINKINLQPGGDLVGSVQDLNIGDIVSGGLRLVLVVAALVFFFILVIGGIKWIMSGGDKAQTEGARNQITAALVGLVIVFSAWAIAQLLATFFNIRIFDLTIPTAGS</sequence>
<organism evidence="2 3">
    <name type="scientific">Candidatus Woesebacteria bacterium GW2011_GWC2_31_9</name>
    <dbReference type="NCBI Taxonomy" id="1618586"/>
    <lineage>
        <taxon>Bacteria</taxon>
        <taxon>Candidatus Woeseibacteriota</taxon>
    </lineage>
</organism>
<dbReference type="EMBL" id="LBOI01000003">
    <property type="protein sequence ID" value="KKP32015.1"/>
    <property type="molecule type" value="Genomic_DNA"/>
</dbReference>
<evidence type="ECO:0000313" key="2">
    <source>
        <dbReference type="EMBL" id="KKP32015.1"/>
    </source>
</evidence>